<sequence>MAMLETVLNPTGERYYSFGSSWSETEEIASMRNGSGDEFDIGAVQHVYAGRPLSQQVVSALNAEVSVAELADAASRIGYPLVADPAT</sequence>
<gene>
    <name evidence="1" type="ORF">GCM10009760_34180</name>
</gene>
<protein>
    <submittedName>
        <fullName evidence="1">Uncharacterized protein</fullName>
    </submittedName>
</protein>
<evidence type="ECO:0000313" key="2">
    <source>
        <dbReference type="Proteomes" id="UP001422759"/>
    </source>
</evidence>
<evidence type="ECO:0000313" key="1">
    <source>
        <dbReference type="EMBL" id="GAA2145486.1"/>
    </source>
</evidence>
<dbReference type="Proteomes" id="UP001422759">
    <property type="component" value="Unassembled WGS sequence"/>
</dbReference>
<dbReference type="EMBL" id="BAAANT010000017">
    <property type="protein sequence ID" value="GAA2145486.1"/>
    <property type="molecule type" value="Genomic_DNA"/>
</dbReference>
<keyword evidence="2" id="KW-1185">Reference proteome</keyword>
<name>A0ABP5LGK5_9ACTN</name>
<reference evidence="2" key="1">
    <citation type="journal article" date="2019" name="Int. J. Syst. Evol. Microbiol.">
        <title>The Global Catalogue of Microorganisms (GCM) 10K type strain sequencing project: providing services to taxonomists for standard genome sequencing and annotation.</title>
        <authorList>
            <consortium name="The Broad Institute Genomics Platform"/>
            <consortium name="The Broad Institute Genome Sequencing Center for Infectious Disease"/>
            <person name="Wu L."/>
            <person name="Ma J."/>
        </authorList>
    </citation>
    <scope>NUCLEOTIDE SEQUENCE [LARGE SCALE GENOMIC DNA]</scope>
    <source>
        <strain evidence="2">JCM 14560</strain>
    </source>
</reference>
<comment type="caution">
    <text evidence="1">The sequence shown here is derived from an EMBL/GenBank/DDBJ whole genome shotgun (WGS) entry which is preliminary data.</text>
</comment>
<organism evidence="1 2">
    <name type="scientific">Kitasatospora kazusensis</name>
    <dbReference type="NCBI Taxonomy" id="407974"/>
    <lineage>
        <taxon>Bacteria</taxon>
        <taxon>Bacillati</taxon>
        <taxon>Actinomycetota</taxon>
        <taxon>Actinomycetes</taxon>
        <taxon>Kitasatosporales</taxon>
        <taxon>Streptomycetaceae</taxon>
        <taxon>Kitasatospora</taxon>
    </lineage>
</organism>
<proteinExistence type="predicted"/>
<dbReference type="RefSeq" id="WP_344465775.1">
    <property type="nucleotide sequence ID" value="NZ_BAAANT010000017.1"/>
</dbReference>
<accession>A0ABP5LGK5</accession>